<accession>A0A368FMN0</accession>
<evidence type="ECO:0000313" key="2">
    <source>
        <dbReference type="Proteomes" id="UP000252519"/>
    </source>
</evidence>
<proteinExistence type="predicted"/>
<feature type="non-terminal residue" evidence="1">
    <location>
        <position position="77"/>
    </location>
</feature>
<dbReference type="AlphaFoldDB" id="A0A368FMN0"/>
<dbReference type="Proteomes" id="UP000252519">
    <property type="component" value="Unassembled WGS sequence"/>
</dbReference>
<gene>
    <name evidence="1" type="ORF">ANCCAN_20729</name>
</gene>
<organism evidence="1 2">
    <name type="scientific">Ancylostoma caninum</name>
    <name type="common">Dog hookworm</name>
    <dbReference type="NCBI Taxonomy" id="29170"/>
    <lineage>
        <taxon>Eukaryota</taxon>
        <taxon>Metazoa</taxon>
        <taxon>Ecdysozoa</taxon>
        <taxon>Nematoda</taxon>
        <taxon>Chromadorea</taxon>
        <taxon>Rhabditida</taxon>
        <taxon>Rhabditina</taxon>
        <taxon>Rhabditomorpha</taxon>
        <taxon>Strongyloidea</taxon>
        <taxon>Ancylostomatidae</taxon>
        <taxon>Ancylostomatinae</taxon>
        <taxon>Ancylostoma</taxon>
    </lineage>
</organism>
<reference evidence="1 2" key="1">
    <citation type="submission" date="2014-10" db="EMBL/GenBank/DDBJ databases">
        <title>Draft genome of the hookworm Ancylostoma caninum.</title>
        <authorList>
            <person name="Mitreva M."/>
        </authorList>
    </citation>
    <scope>NUCLEOTIDE SEQUENCE [LARGE SCALE GENOMIC DNA]</scope>
    <source>
        <strain evidence="1 2">Baltimore</strain>
    </source>
</reference>
<protein>
    <submittedName>
        <fullName evidence="1">Uncharacterized protein</fullName>
    </submittedName>
</protein>
<evidence type="ECO:0000313" key="1">
    <source>
        <dbReference type="EMBL" id="RCN33446.1"/>
    </source>
</evidence>
<dbReference type="STRING" id="29170.A0A368FMN0"/>
<keyword evidence="2" id="KW-1185">Reference proteome</keyword>
<feature type="non-terminal residue" evidence="1">
    <location>
        <position position="1"/>
    </location>
</feature>
<comment type="caution">
    <text evidence="1">The sequence shown here is derived from an EMBL/GenBank/DDBJ whole genome shotgun (WGS) entry which is preliminary data.</text>
</comment>
<dbReference type="EMBL" id="JOJR01000922">
    <property type="protein sequence ID" value="RCN33446.1"/>
    <property type="molecule type" value="Genomic_DNA"/>
</dbReference>
<name>A0A368FMN0_ANCCA</name>
<sequence>LISIDRSIFSAFAVRQTKFDRECVELLCPETSFDNGVKSLVDEDSLNTEQCVDCQQCTANGYSVCMGVRPTRASRVE</sequence>